<name>A0A165HNU7_EXIGL</name>
<dbReference type="AlphaFoldDB" id="A0A165HNU7"/>
<dbReference type="EMBL" id="KV426012">
    <property type="protein sequence ID" value="KZV92244.1"/>
    <property type="molecule type" value="Genomic_DNA"/>
</dbReference>
<accession>A0A165HNU7</accession>
<dbReference type="Proteomes" id="UP000077266">
    <property type="component" value="Unassembled WGS sequence"/>
</dbReference>
<protein>
    <submittedName>
        <fullName evidence="1">Uncharacterized protein</fullName>
    </submittedName>
</protein>
<dbReference type="InParanoid" id="A0A165HNU7"/>
<sequence length="89" mass="9731">MDMPPYDDSDLEEAYRLQDVNAAALRSDVEVPSHGICSLSVILGEYRHRPEPPVFLLQSIQVLQRVGLQLPQRSPTALSQSATAADAGK</sequence>
<evidence type="ECO:0000313" key="2">
    <source>
        <dbReference type="Proteomes" id="UP000077266"/>
    </source>
</evidence>
<keyword evidence="2" id="KW-1185">Reference proteome</keyword>
<gene>
    <name evidence="1" type="ORF">EXIGLDRAFT_718625</name>
</gene>
<reference evidence="1 2" key="1">
    <citation type="journal article" date="2016" name="Mol. Biol. Evol.">
        <title>Comparative Genomics of Early-Diverging Mushroom-Forming Fungi Provides Insights into the Origins of Lignocellulose Decay Capabilities.</title>
        <authorList>
            <person name="Nagy L.G."/>
            <person name="Riley R."/>
            <person name="Tritt A."/>
            <person name="Adam C."/>
            <person name="Daum C."/>
            <person name="Floudas D."/>
            <person name="Sun H."/>
            <person name="Yadav J.S."/>
            <person name="Pangilinan J."/>
            <person name="Larsson K.H."/>
            <person name="Matsuura K."/>
            <person name="Barry K."/>
            <person name="Labutti K."/>
            <person name="Kuo R."/>
            <person name="Ohm R.A."/>
            <person name="Bhattacharya S.S."/>
            <person name="Shirouzu T."/>
            <person name="Yoshinaga Y."/>
            <person name="Martin F.M."/>
            <person name="Grigoriev I.V."/>
            <person name="Hibbett D.S."/>
        </authorList>
    </citation>
    <scope>NUCLEOTIDE SEQUENCE [LARGE SCALE GENOMIC DNA]</scope>
    <source>
        <strain evidence="1 2">HHB12029</strain>
    </source>
</reference>
<proteinExistence type="predicted"/>
<evidence type="ECO:0000313" key="1">
    <source>
        <dbReference type="EMBL" id="KZV92244.1"/>
    </source>
</evidence>
<organism evidence="1 2">
    <name type="scientific">Exidia glandulosa HHB12029</name>
    <dbReference type="NCBI Taxonomy" id="1314781"/>
    <lineage>
        <taxon>Eukaryota</taxon>
        <taxon>Fungi</taxon>
        <taxon>Dikarya</taxon>
        <taxon>Basidiomycota</taxon>
        <taxon>Agaricomycotina</taxon>
        <taxon>Agaricomycetes</taxon>
        <taxon>Auriculariales</taxon>
        <taxon>Exidiaceae</taxon>
        <taxon>Exidia</taxon>
    </lineage>
</organism>